<dbReference type="EMBL" id="JABWDY010004836">
    <property type="protein sequence ID" value="KAF5204877.1"/>
    <property type="molecule type" value="Genomic_DNA"/>
</dbReference>
<gene>
    <name evidence="2" type="ORF">FRX31_005530</name>
</gene>
<dbReference type="InterPro" id="IPR050942">
    <property type="entry name" value="F-box_BR-signaling"/>
</dbReference>
<keyword evidence="3" id="KW-1185">Reference proteome</keyword>
<dbReference type="InterPro" id="IPR005174">
    <property type="entry name" value="KIB1-4_b-propeller"/>
</dbReference>
<dbReference type="OrthoDB" id="600964at2759"/>
<dbReference type="Proteomes" id="UP000554482">
    <property type="component" value="Unassembled WGS sequence"/>
</dbReference>
<comment type="caution">
    <text evidence="2">The sequence shown here is derived from an EMBL/GenBank/DDBJ whole genome shotgun (WGS) entry which is preliminary data.</text>
</comment>
<evidence type="ECO:0000313" key="3">
    <source>
        <dbReference type="Proteomes" id="UP000554482"/>
    </source>
</evidence>
<feature type="domain" description="KIB1-4 beta-propeller" evidence="1">
    <location>
        <begin position="76"/>
        <end position="364"/>
    </location>
</feature>
<dbReference type="PANTHER" id="PTHR44259">
    <property type="entry name" value="OS07G0183000 PROTEIN-RELATED"/>
    <property type="match status" value="1"/>
</dbReference>
<proteinExistence type="predicted"/>
<dbReference type="Pfam" id="PF03478">
    <property type="entry name" value="Beta-prop_KIB1-4"/>
    <property type="match status" value="1"/>
</dbReference>
<protein>
    <submittedName>
        <fullName evidence="2">F-box protein skip23</fullName>
    </submittedName>
</protein>
<accession>A0A7J6X729</accession>
<dbReference type="AlphaFoldDB" id="A0A7J6X729"/>
<evidence type="ECO:0000259" key="1">
    <source>
        <dbReference type="Pfam" id="PF03478"/>
    </source>
</evidence>
<organism evidence="2 3">
    <name type="scientific">Thalictrum thalictroides</name>
    <name type="common">Rue-anemone</name>
    <name type="synonym">Anemone thalictroides</name>
    <dbReference type="NCBI Taxonomy" id="46969"/>
    <lineage>
        <taxon>Eukaryota</taxon>
        <taxon>Viridiplantae</taxon>
        <taxon>Streptophyta</taxon>
        <taxon>Embryophyta</taxon>
        <taxon>Tracheophyta</taxon>
        <taxon>Spermatophyta</taxon>
        <taxon>Magnoliopsida</taxon>
        <taxon>Ranunculales</taxon>
        <taxon>Ranunculaceae</taxon>
        <taxon>Thalictroideae</taxon>
        <taxon>Thalictrum</taxon>
    </lineage>
</organism>
<sequence length="399" mass="45101">MKKSTIPPRWSELLPDLLNLIATYIFNYADYVRVRAVCPSWRSTLPPKPCHPLTQHPWLLLPYFNDNTISESHCGFFNLLDEKVYKLELPEIVGMGKRCWGSPHGWLIIMHEKGTLFSLLNPLTRELKELPLLVFPSDSLENGDILRTEDYISHVFDFDIVKAVLSANPSESTDFIVMVIMKVGPCGLAFFRFGTEGWILIKGTEGIGFHDVVCFDGQFYAVDDHANVYICDLGSSPNILQVAGPPKSVEDDEPEHNYLVESARGFLLVHRYREHIHGTSLNLSYYFTVHKLDLSKLNWCELEDIGDQVLFLGTNGSFSLSARDHPGCEENSIYYTDDKRFTNRSLGESKSRNGCIKGHDLGVFHLEGGNVEPLSGLSVPKPPHVKYMFPPPVWITLSP</sequence>
<reference evidence="2 3" key="1">
    <citation type="submission" date="2020-06" db="EMBL/GenBank/DDBJ databases">
        <title>Transcriptomic and genomic resources for Thalictrum thalictroides and T. hernandezii: Facilitating candidate gene discovery in an emerging model plant lineage.</title>
        <authorList>
            <person name="Arias T."/>
            <person name="Riano-Pachon D.M."/>
            <person name="Di Stilio V.S."/>
        </authorList>
    </citation>
    <scope>NUCLEOTIDE SEQUENCE [LARGE SCALE GENOMIC DNA]</scope>
    <source>
        <strain evidence="3">cv. WT478/WT964</strain>
        <tissue evidence="2">Leaves</tissue>
    </source>
</reference>
<name>A0A7J6X729_THATH</name>
<evidence type="ECO:0000313" key="2">
    <source>
        <dbReference type="EMBL" id="KAF5204877.1"/>
    </source>
</evidence>